<dbReference type="SUPFAM" id="SSF56601">
    <property type="entry name" value="beta-lactamase/transpeptidase-like"/>
    <property type="match status" value="1"/>
</dbReference>
<proteinExistence type="predicted"/>
<dbReference type="KEGG" id="ppr:PBPRB1953"/>
<dbReference type="STRING" id="298386.PBPRB1953"/>
<sequence length="90" mass="10686">MTRMDLRQYVETALVNPLEISNYDWFAHEVTGDYLGSSGLYLRSRDFAKLGQLYLNKGLWNERSRWTGNVHYSRFRVNVCYYIRSIYCSG</sequence>
<dbReference type="EMBL" id="CR378681">
    <property type="protein sequence ID" value="CAG23798.1"/>
    <property type="molecule type" value="Genomic_DNA"/>
</dbReference>
<dbReference type="HOGENOM" id="CLU_2438231_0_0_6"/>
<protein>
    <submittedName>
        <fullName evidence="1">Uncharacterized protein</fullName>
    </submittedName>
</protein>
<reference evidence="2" key="1">
    <citation type="journal article" date="2005" name="Science">
        <title>Life at depth: Photobacterium profundum genome sequence and expression analysis.</title>
        <authorList>
            <person name="Vezzi A."/>
            <person name="Campanaro S."/>
            <person name="D'Angelo M."/>
            <person name="Simonato F."/>
            <person name="Vitulo N."/>
            <person name="Lauro F.M."/>
            <person name="Cestaro A."/>
            <person name="Malacrida G."/>
            <person name="Simionati B."/>
            <person name="Cannata N."/>
            <person name="Romualdi C."/>
            <person name="Bartlett D.H."/>
            <person name="Valle G."/>
        </authorList>
    </citation>
    <scope>NUCLEOTIDE SEQUENCE [LARGE SCALE GENOMIC DNA]</scope>
    <source>
        <strain evidence="2">ATCC BAA-1253 / SS9</strain>
    </source>
</reference>
<dbReference type="AlphaFoldDB" id="Q6LFY2"/>
<dbReference type="InterPro" id="IPR012338">
    <property type="entry name" value="Beta-lactam/transpept-like"/>
</dbReference>
<dbReference type="Proteomes" id="UP000000593">
    <property type="component" value="Chromosome 2"/>
</dbReference>
<keyword evidence="2" id="KW-1185">Reference proteome</keyword>
<accession>Q6LFY2</accession>
<organism evidence="1 2">
    <name type="scientific">Photobacterium profundum (strain SS9)</name>
    <dbReference type="NCBI Taxonomy" id="298386"/>
    <lineage>
        <taxon>Bacteria</taxon>
        <taxon>Pseudomonadati</taxon>
        <taxon>Pseudomonadota</taxon>
        <taxon>Gammaproteobacteria</taxon>
        <taxon>Vibrionales</taxon>
        <taxon>Vibrionaceae</taxon>
        <taxon>Photobacterium</taxon>
    </lineage>
</organism>
<evidence type="ECO:0000313" key="2">
    <source>
        <dbReference type="Proteomes" id="UP000000593"/>
    </source>
</evidence>
<gene>
    <name evidence="1" type="primary">BC2756</name>
    <name evidence="1" type="ordered locus">PBPRB1953</name>
</gene>
<evidence type="ECO:0000313" key="1">
    <source>
        <dbReference type="EMBL" id="CAG23798.1"/>
    </source>
</evidence>
<name>Q6LFY2_PHOPR</name>
<dbReference type="Gene3D" id="3.40.710.10">
    <property type="entry name" value="DD-peptidase/beta-lactamase superfamily"/>
    <property type="match status" value="1"/>
</dbReference>